<feature type="region of interest" description="Disordered" evidence="1">
    <location>
        <begin position="326"/>
        <end position="369"/>
    </location>
</feature>
<feature type="compositionally biased region" description="Polar residues" evidence="1">
    <location>
        <begin position="43"/>
        <end position="59"/>
    </location>
</feature>
<accession>D8TQJ9</accession>
<feature type="compositionally biased region" description="Gly residues" evidence="1">
    <location>
        <begin position="569"/>
        <end position="593"/>
    </location>
</feature>
<name>D8TQJ9_VOLCA</name>
<feature type="compositionally biased region" description="Basic and acidic residues" evidence="1">
    <location>
        <begin position="355"/>
        <end position="368"/>
    </location>
</feature>
<dbReference type="InParanoid" id="D8TQJ9"/>
<organism evidence="3">
    <name type="scientific">Volvox carteri f. nagariensis</name>
    <dbReference type="NCBI Taxonomy" id="3068"/>
    <lineage>
        <taxon>Eukaryota</taxon>
        <taxon>Viridiplantae</taxon>
        <taxon>Chlorophyta</taxon>
        <taxon>core chlorophytes</taxon>
        <taxon>Chlorophyceae</taxon>
        <taxon>CS clade</taxon>
        <taxon>Chlamydomonadales</taxon>
        <taxon>Volvocaceae</taxon>
        <taxon>Volvox</taxon>
    </lineage>
</organism>
<dbReference type="Proteomes" id="UP000001058">
    <property type="component" value="Unassembled WGS sequence"/>
</dbReference>
<feature type="region of interest" description="Disordered" evidence="1">
    <location>
        <begin position="549"/>
        <end position="593"/>
    </location>
</feature>
<reference evidence="2 3" key="1">
    <citation type="journal article" date="2010" name="Science">
        <title>Genomic analysis of organismal complexity in the multicellular green alga Volvox carteri.</title>
        <authorList>
            <person name="Prochnik S.E."/>
            <person name="Umen J."/>
            <person name="Nedelcu A.M."/>
            <person name="Hallmann A."/>
            <person name="Miller S.M."/>
            <person name="Nishii I."/>
            <person name="Ferris P."/>
            <person name="Kuo A."/>
            <person name="Mitros T."/>
            <person name="Fritz-Laylin L.K."/>
            <person name="Hellsten U."/>
            <person name="Chapman J."/>
            <person name="Simakov O."/>
            <person name="Rensing S.A."/>
            <person name="Terry A."/>
            <person name="Pangilinan J."/>
            <person name="Kapitonov V."/>
            <person name="Jurka J."/>
            <person name="Salamov A."/>
            <person name="Shapiro H."/>
            <person name="Schmutz J."/>
            <person name="Grimwood J."/>
            <person name="Lindquist E."/>
            <person name="Lucas S."/>
            <person name="Grigoriev I.V."/>
            <person name="Schmitt R."/>
            <person name="Kirk D."/>
            <person name="Rokhsar D.S."/>
        </authorList>
    </citation>
    <scope>NUCLEOTIDE SEQUENCE [LARGE SCALE GENOMIC DNA]</scope>
    <source>
        <strain evidence="3">f. Nagariensis / Eve</strain>
    </source>
</reference>
<feature type="compositionally biased region" description="Gly residues" evidence="1">
    <location>
        <begin position="174"/>
        <end position="201"/>
    </location>
</feature>
<dbReference type="EMBL" id="GL378332">
    <property type="protein sequence ID" value="EFJ50046.1"/>
    <property type="molecule type" value="Genomic_DNA"/>
</dbReference>
<feature type="compositionally biased region" description="Polar residues" evidence="1">
    <location>
        <begin position="1"/>
        <end position="13"/>
    </location>
</feature>
<dbReference type="KEGG" id="vcn:VOLCADRAFT_103999"/>
<feature type="compositionally biased region" description="Pro residues" evidence="1">
    <location>
        <begin position="279"/>
        <end position="289"/>
    </location>
</feature>
<gene>
    <name evidence="2" type="ORF">VOLCADRAFT_103999</name>
</gene>
<feature type="region of interest" description="Disordered" evidence="1">
    <location>
        <begin position="130"/>
        <end position="203"/>
    </location>
</feature>
<dbReference type="AlphaFoldDB" id="D8TQJ9"/>
<dbReference type="GeneID" id="9623492"/>
<dbReference type="OrthoDB" id="543788at2759"/>
<protein>
    <submittedName>
        <fullName evidence="2">Uncharacterized protein</fullName>
    </submittedName>
</protein>
<evidence type="ECO:0000256" key="1">
    <source>
        <dbReference type="SAM" id="MobiDB-lite"/>
    </source>
</evidence>
<proteinExistence type="predicted"/>
<feature type="compositionally biased region" description="Gly residues" evidence="1">
    <location>
        <begin position="154"/>
        <end position="164"/>
    </location>
</feature>
<feature type="region of interest" description="Disordered" evidence="1">
    <location>
        <begin position="256"/>
        <end position="289"/>
    </location>
</feature>
<feature type="compositionally biased region" description="Low complexity" evidence="1">
    <location>
        <begin position="73"/>
        <end position="88"/>
    </location>
</feature>
<keyword evidence="3" id="KW-1185">Reference proteome</keyword>
<feature type="region of interest" description="Disordered" evidence="1">
    <location>
        <begin position="1"/>
        <end position="91"/>
    </location>
</feature>
<sequence>MATETQLTPSLQDLTFEVDARREWTPPNPHSPNEKLWDASPIRNVTSTSSAIGHRSSITAKPAARPATDTRVNPTSTSTSTSNPRRNNLSPVRIVNSESSFPQLSFSELPAVRGQTVTSLSPTASAAVTAAASGGGGGANVGSSCRRSPTESPGAGGGVGGGVAAGPSHRRGTTSGGGGGGGGRGGRGGGRGFVEGLGSGAAGVDEQGGRAVVDPVDTYLVRFQMHQRIRDQFRVRQDEHFRTVQELEARIQAMTRGARCHPDRELRPQPRTLRTPHSLPLPQPLPVPQPNEVWTHSRRFAGSPPLRGVPTTGGLLFERYTKKGAATNLPELQRRAPRQPGPPTRALPNGIPASRLERLSARRRDRSPPRYLQKQLILLEQQLNNNNNSNNNNTSGELLRFTGAPISSSADNKPPTSFNIHNSSLVGGPNGKLSAAAAGGSGAADLAAVGDGLLRSPALSSPAGGGFGVNGPRAMSAPSTMSDAGGGALAQYLAVPTSSASGEPLLDENFYDVLQQHFRSSLYAQTQQLRSRLNVNLPLVLGALNCVNVTEPQPPPRPSSSSLRRSGNADGGGGGGSSGGGGGGGGNEGGVGG</sequence>
<evidence type="ECO:0000313" key="3">
    <source>
        <dbReference type="Proteomes" id="UP000001058"/>
    </source>
</evidence>
<dbReference type="RefSeq" id="XP_002948666.1">
    <property type="nucleotide sequence ID" value="XM_002948620.1"/>
</dbReference>
<evidence type="ECO:0000313" key="2">
    <source>
        <dbReference type="EMBL" id="EFJ50046.1"/>
    </source>
</evidence>